<reference evidence="2 3" key="1">
    <citation type="submission" date="2020-12" db="EMBL/GenBank/DDBJ databases">
        <title>Concerted genomic and epigenomic changes stabilize Arabidopsis allopolyploids.</title>
        <authorList>
            <person name="Chen Z."/>
        </authorList>
    </citation>
    <scope>NUCLEOTIDE SEQUENCE [LARGE SCALE GENOMIC DNA]</scope>
    <source>
        <strain evidence="2">Allo738</strain>
        <tissue evidence="2">Leaf</tissue>
    </source>
</reference>
<organism evidence="2 3">
    <name type="scientific">Arabidopsis thaliana x Arabidopsis arenosa</name>
    <dbReference type="NCBI Taxonomy" id="1240361"/>
    <lineage>
        <taxon>Eukaryota</taxon>
        <taxon>Viridiplantae</taxon>
        <taxon>Streptophyta</taxon>
        <taxon>Embryophyta</taxon>
        <taxon>Tracheophyta</taxon>
        <taxon>Spermatophyta</taxon>
        <taxon>Magnoliopsida</taxon>
        <taxon>eudicotyledons</taxon>
        <taxon>Gunneridae</taxon>
        <taxon>Pentapetalae</taxon>
        <taxon>rosids</taxon>
        <taxon>malvids</taxon>
        <taxon>Brassicales</taxon>
        <taxon>Brassicaceae</taxon>
        <taxon>Camelineae</taxon>
        <taxon>Arabidopsis</taxon>
    </lineage>
</organism>
<sequence length="160" mass="17496">MWRRSVSSHHETLAADVVADSPRRLTALCGELASEIEISGSAFSDLNSEWSLGACRGGVWDLDYASLRAIADKLGALLLCDMAHISGLISAQVLPITTTDNYILVEALVSHMSEIDEKQMLLYAQMANLVNLILQFPSVDLREISENFSKPMDGSANRNN</sequence>
<evidence type="ECO:0000313" key="2">
    <source>
        <dbReference type="EMBL" id="KAG7559530.1"/>
    </source>
</evidence>
<proteinExistence type="predicted"/>
<evidence type="ECO:0000313" key="3">
    <source>
        <dbReference type="Proteomes" id="UP000694240"/>
    </source>
</evidence>
<feature type="domain" description="Serine hydroxymethyltransferase-like" evidence="1">
    <location>
        <begin position="62"/>
        <end position="96"/>
    </location>
</feature>
<comment type="caution">
    <text evidence="2">The sequence shown here is derived from an EMBL/GenBank/DDBJ whole genome shotgun (WGS) entry which is preliminary data.</text>
</comment>
<protein>
    <submittedName>
        <fullName evidence="2">Serine hydroxymethyltransferase-like domain</fullName>
    </submittedName>
</protein>
<dbReference type="Pfam" id="PF00464">
    <property type="entry name" value="SHMT"/>
    <property type="match status" value="1"/>
</dbReference>
<dbReference type="InterPro" id="IPR039429">
    <property type="entry name" value="SHMT-like_dom"/>
</dbReference>
<name>A0A8T1ZMZ0_9BRAS</name>
<keyword evidence="3" id="KW-1185">Reference proteome</keyword>
<evidence type="ECO:0000259" key="1">
    <source>
        <dbReference type="Pfam" id="PF00464"/>
    </source>
</evidence>
<accession>A0A8T1ZMZ0</accession>
<dbReference type="EMBL" id="JAEFBK010000010">
    <property type="protein sequence ID" value="KAG7559530.1"/>
    <property type="molecule type" value="Genomic_DNA"/>
</dbReference>
<dbReference type="Proteomes" id="UP000694240">
    <property type="component" value="Chromosome 10"/>
</dbReference>
<gene>
    <name evidence="2" type="ORF">ISN45_Aa05g011230</name>
</gene>
<dbReference type="AlphaFoldDB" id="A0A8T1ZMZ0"/>